<dbReference type="Proteomes" id="UP001142291">
    <property type="component" value="Unassembled WGS sequence"/>
</dbReference>
<dbReference type="AlphaFoldDB" id="A0A9W6HJU3"/>
<organism evidence="2 3">
    <name type="scientific">Microbacterium dextranolyticum</name>
    <dbReference type="NCBI Taxonomy" id="36806"/>
    <lineage>
        <taxon>Bacteria</taxon>
        <taxon>Bacillati</taxon>
        <taxon>Actinomycetota</taxon>
        <taxon>Actinomycetes</taxon>
        <taxon>Micrococcales</taxon>
        <taxon>Microbacteriaceae</taxon>
        <taxon>Microbacterium</taxon>
    </lineage>
</organism>
<feature type="compositionally biased region" description="Basic and acidic residues" evidence="1">
    <location>
        <begin position="90"/>
        <end position="100"/>
    </location>
</feature>
<evidence type="ECO:0000256" key="1">
    <source>
        <dbReference type="SAM" id="MobiDB-lite"/>
    </source>
</evidence>
<feature type="compositionally biased region" description="Basic and acidic residues" evidence="1">
    <location>
        <begin position="115"/>
        <end position="126"/>
    </location>
</feature>
<gene>
    <name evidence="2" type="ORF">GCM10017591_05830</name>
</gene>
<name>A0A9W6HJU3_9MICO</name>
<evidence type="ECO:0000313" key="3">
    <source>
        <dbReference type="Proteomes" id="UP001142291"/>
    </source>
</evidence>
<sequence>MQHDVGGFVAQDLLEGGRGRRRRVDEGPFDAAVDGREASIALVVPRSDPVERVGFGGKGEKADAGVFHHPPVTGAGEHPHLPAAPLQLPCHDEERPDMTHGGHAAQQGGGSHLGPFEDERPRARRG</sequence>
<dbReference type="EMBL" id="BSER01000002">
    <property type="protein sequence ID" value="GLJ94522.1"/>
    <property type="molecule type" value="Genomic_DNA"/>
</dbReference>
<reference evidence="2" key="1">
    <citation type="journal article" date="2014" name="Int. J. Syst. Evol. Microbiol.">
        <title>Complete genome sequence of Corynebacterium casei LMG S-19264T (=DSM 44701T), isolated from a smear-ripened cheese.</title>
        <authorList>
            <consortium name="US DOE Joint Genome Institute (JGI-PGF)"/>
            <person name="Walter F."/>
            <person name="Albersmeier A."/>
            <person name="Kalinowski J."/>
            <person name="Ruckert C."/>
        </authorList>
    </citation>
    <scope>NUCLEOTIDE SEQUENCE</scope>
    <source>
        <strain evidence="2">VKM Ac-1940</strain>
    </source>
</reference>
<reference evidence="2" key="2">
    <citation type="submission" date="2023-01" db="EMBL/GenBank/DDBJ databases">
        <authorList>
            <person name="Sun Q."/>
            <person name="Evtushenko L."/>
        </authorList>
    </citation>
    <scope>NUCLEOTIDE SEQUENCE</scope>
    <source>
        <strain evidence="2">VKM Ac-1940</strain>
    </source>
</reference>
<evidence type="ECO:0000313" key="2">
    <source>
        <dbReference type="EMBL" id="GLJ94522.1"/>
    </source>
</evidence>
<feature type="region of interest" description="Disordered" evidence="1">
    <location>
        <begin position="53"/>
        <end position="126"/>
    </location>
</feature>
<keyword evidence="3" id="KW-1185">Reference proteome</keyword>
<feature type="region of interest" description="Disordered" evidence="1">
    <location>
        <begin position="1"/>
        <end position="27"/>
    </location>
</feature>
<comment type="caution">
    <text evidence="2">The sequence shown here is derived from an EMBL/GenBank/DDBJ whole genome shotgun (WGS) entry which is preliminary data.</text>
</comment>
<protein>
    <submittedName>
        <fullName evidence="2">Uncharacterized protein</fullName>
    </submittedName>
</protein>
<proteinExistence type="predicted"/>
<feature type="compositionally biased region" description="Basic and acidic residues" evidence="1">
    <location>
        <begin position="15"/>
        <end position="26"/>
    </location>
</feature>
<accession>A0A9W6HJU3</accession>